<sequence length="143" mass="16430">MKRLFLATLTALSVISCAHAQSSASNSLATRSGTLQFTHVDRGFEATLDQQSFDRFTSNTLTHFDDIDSKHDTISRMLVQTDSGPVLYDFQRRPPTVQHANQRMTIKRVFWQDDEVVMQGSQGWFRFRHGEFSKLQSSKTIYH</sequence>
<evidence type="ECO:0000313" key="3">
    <source>
        <dbReference type="Proteomes" id="UP000183487"/>
    </source>
</evidence>
<dbReference type="OrthoDB" id="9111505at2"/>
<organism evidence="2 3">
    <name type="scientific">Paraburkholderia fungorum</name>
    <dbReference type="NCBI Taxonomy" id="134537"/>
    <lineage>
        <taxon>Bacteria</taxon>
        <taxon>Pseudomonadati</taxon>
        <taxon>Pseudomonadota</taxon>
        <taxon>Betaproteobacteria</taxon>
        <taxon>Burkholderiales</taxon>
        <taxon>Burkholderiaceae</taxon>
        <taxon>Paraburkholderia</taxon>
    </lineage>
</organism>
<reference evidence="3" key="1">
    <citation type="submission" date="2016-10" db="EMBL/GenBank/DDBJ databases">
        <authorList>
            <person name="Varghese N."/>
            <person name="Submissions S."/>
        </authorList>
    </citation>
    <scope>NUCLEOTIDE SEQUENCE [LARGE SCALE GENOMIC DNA]</scope>
    <source>
        <strain evidence="3">GAS106B</strain>
    </source>
</reference>
<name>A0A1H1JLY3_9BURK</name>
<keyword evidence="3" id="KW-1185">Reference proteome</keyword>
<evidence type="ECO:0000256" key="1">
    <source>
        <dbReference type="SAM" id="SignalP"/>
    </source>
</evidence>
<feature type="chain" id="PRO_5010339805" evidence="1">
    <location>
        <begin position="21"/>
        <end position="143"/>
    </location>
</feature>
<feature type="signal peptide" evidence="1">
    <location>
        <begin position="1"/>
        <end position="20"/>
    </location>
</feature>
<evidence type="ECO:0000313" key="2">
    <source>
        <dbReference type="EMBL" id="SDR50920.1"/>
    </source>
</evidence>
<dbReference type="PROSITE" id="PS51257">
    <property type="entry name" value="PROKAR_LIPOPROTEIN"/>
    <property type="match status" value="1"/>
</dbReference>
<dbReference type="Proteomes" id="UP000183487">
    <property type="component" value="Unassembled WGS sequence"/>
</dbReference>
<accession>A0A1H1JLY3</accession>
<dbReference type="EMBL" id="FNKP01000003">
    <property type="protein sequence ID" value="SDR50920.1"/>
    <property type="molecule type" value="Genomic_DNA"/>
</dbReference>
<dbReference type="RefSeq" id="WP_074772088.1">
    <property type="nucleotide sequence ID" value="NZ_FNKP01000003.1"/>
</dbReference>
<gene>
    <name evidence="2" type="ORF">SAMN05443245_6792</name>
</gene>
<protein>
    <submittedName>
        <fullName evidence="2">Uncharacterized protein</fullName>
    </submittedName>
</protein>
<keyword evidence="1" id="KW-0732">Signal</keyword>
<dbReference type="AlphaFoldDB" id="A0A1H1JLY3"/>
<proteinExistence type="predicted"/>